<sequence>MGGRHDGGLRAWLAARHWTDLEAGRALLDDLVLHDEFLHTLRLFLDFHDYDGRAPSVIKPADQLIVQRGREKWAKKNADGEIVQSEKDEDWTLSPSTLGQARRRSLALTAATSSWVGA</sequence>
<dbReference type="Proteomes" id="UP000677180">
    <property type="component" value="Chromosome"/>
</dbReference>
<evidence type="ECO:0000313" key="2">
    <source>
        <dbReference type="EMBL" id="QUC11751.1"/>
    </source>
</evidence>
<dbReference type="EMBL" id="CP072385">
    <property type="protein sequence ID" value="QUC11751.1"/>
    <property type="molecule type" value="Genomic_DNA"/>
</dbReference>
<feature type="region of interest" description="Disordered" evidence="1">
    <location>
        <begin position="76"/>
        <end position="95"/>
    </location>
</feature>
<dbReference type="RefSeq" id="WP_189497490.1">
    <property type="nucleotide sequence ID" value="NZ_CAJZDL010000050.1"/>
</dbReference>
<evidence type="ECO:0000313" key="3">
    <source>
        <dbReference type="Proteomes" id="UP000677180"/>
    </source>
</evidence>
<gene>
    <name evidence="2" type="ORF">J5A53_03380</name>
</gene>
<reference evidence="2" key="1">
    <citation type="submission" date="2021-03" db="EMBL/GenBank/DDBJ databases">
        <title>Human Oral Microbial Genomes.</title>
        <authorList>
            <person name="Johnston C.D."/>
            <person name="Chen T."/>
            <person name="Dewhirst F.E."/>
        </authorList>
    </citation>
    <scope>NUCLEOTIDE SEQUENCE</scope>
    <source>
        <strain evidence="2">F0714</strain>
    </source>
</reference>
<accession>A0AB37HWE9</accession>
<proteinExistence type="predicted"/>
<organism evidence="2 3">
    <name type="scientific">Arachnia propionica</name>
    <dbReference type="NCBI Taxonomy" id="1750"/>
    <lineage>
        <taxon>Bacteria</taxon>
        <taxon>Bacillati</taxon>
        <taxon>Actinomycetota</taxon>
        <taxon>Actinomycetes</taxon>
        <taxon>Propionibacteriales</taxon>
        <taxon>Propionibacteriaceae</taxon>
        <taxon>Arachnia</taxon>
    </lineage>
</organism>
<protein>
    <submittedName>
        <fullName evidence="2">Uncharacterized protein</fullName>
    </submittedName>
</protein>
<evidence type="ECO:0000256" key="1">
    <source>
        <dbReference type="SAM" id="MobiDB-lite"/>
    </source>
</evidence>
<name>A0AB37HWE9_9ACTN</name>
<dbReference type="AlphaFoldDB" id="A0AB37HWE9"/>